<dbReference type="Proteomes" id="UP001215280">
    <property type="component" value="Unassembled WGS sequence"/>
</dbReference>
<evidence type="ECO:0000313" key="1">
    <source>
        <dbReference type="EMBL" id="KAJ7771033.1"/>
    </source>
</evidence>
<gene>
    <name evidence="1" type="ORF">DFH07DRAFT_735084</name>
</gene>
<proteinExistence type="predicted"/>
<name>A0AAD7NQB0_9AGAR</name>
<accession>A0AAD7NQB0</accession>
<evidence type="ECO:0008006" key="3">
    <source>
        <dbReference type="Google" id="ProtNLM"/>
    </source>
</evidence>
<dbReference type="EMBL" id="JARJLG010000022">
    <property type="protein sequence ID" value="KAJ7771033.1"/>
    <property type="molecule type" value="Genomic_DNA"/>
</dbReference>
<organism evidence="1 2">
    <name type="scientific">Mycena maculata</name>
    <dbReference type="NCBI Taxonomy" id="230809"/>
    <lineage>
        <taxon>Eukaryota</taxon>
        <taxon>Fungi</taxon>
        <taxon>Dikarya</taxon>
        <taxon>Basidiomycota</taxon>
        <taxon>Agaricomycotina</taxon>
        <taxon>Agaricomycetes</taxon>
        <taxon>Agaricomycetidae</taxon>
        <taxon>Agaricales</taxon>
        <taxon>Marasmiineae</taxon>
        <taxon>Mycenaceae</taxon>
        <taxon>Mycena</taxon>
    </lineage>
</organism>
<dbReference type="AlphaFoldDB" id="A0AAD7NQB0"/>
<protein>
    <recommendedName>
        <fullName evidence="3">F-box domain-containing protein</fullName>
    </recommendedName>
</protein>
<evidence type="ECO:0000313" key="2">
    <source>
        <dbReference type="Proteomes" id="UP001215280"/>
    </source>
</evidence>
<feature type="non-terminal residue" evidence="1">
    <location>
        <position position="1"/>
    </location>
</feature>
<sequence>MSNDDLRTRLVELDAAIEKQQALLDTLHIDRENSKDIRRQLASIIYPVFTLPLDVTLEIFVYCNSFHSTSTYWSPTILLGICRTWRALAFSTPTLW</sequence>
<keyword evidence="2" id="KW-1185">Reference proteome</keyword>
<reference evidence="1" key="1">
    <citation type="submission" date="2023-03" db="EMBL/GenBank/DDBJ databases">
        <title>Massive genome expansion in bonnet fungi (Mycena s.s.) driven by repeated elements and novel gene families across ecological guilds.</title>
        <authorList>
            <consortium name="Lawrence Berkeley National Laboratory"/>
            <person name="Harder C.B."/>
            <person name="Miyauchi S."/>
            <person name="Viragh M."/>
            <person name="Kuo A."/>
            <person name="Thoen E."/>
            <person name="Andreopoulos B."/>
            <person name="Lu D."/>
            <person name="Skrede I."/>
            <person name="Drula E."/>
            <person name="Henrissat B."/>
            <person name="Morin E."/>
            <person name="Kohler A."/>
            <person name="Barry K."/>
            <person name="LaButti K."/>
            <person name="Morin E."/>
            <person name="Salamov A."/>
            <person name="Lipzen A."/>
            <person name="Mereny Z."/>
            <person name="Hegedus B."/>
            <person name="Baldrian P."/>
            <person name="Stursova M."/>
            <person name="Weitz H."/>
            <person name="Taylor A."/>
            <person name="Grigoriev I.V."/>
            <person name="Nagy L.G."/>
            <person name="Martin F."/>
            <person name="Kauserud H."/>
        </authorList>
    </citation>
    <scope>NUCLEOTIDE SEQUENCE</scope>
    <source>
        <strain evidence="1">CBHHK188m</strain>
    </source>
</reference>
<comment type="caution">
    <text evidence="1">The sequence shown here is derived from an EMBL/GenBank/DDBJ whole genome shotgun (WGS) entry which is preliminary data.</text>
</comment>